<dbReference type="SUPFAM" id="SSF54427">
    <property type="entry name" value="NTF2-like"/>
    <property type="match status" value="1"/>
</dbReference>
<gene>
    <name evidence="2" type="ORF">SBD_1019</name>
</gene>
<dbReference type="Gene3D" id="3.10.450.50">
    <property type="match status" value="1"/>
</dbReference>
<name>M3DN05_9ACTN</name>
<dbReference type="Proteomes" id="UP000030760">
    <property type="component" value="Unassembled WGS sequence"/>
</dbReference>
<dbReference type="CDD" id="cd00531">
    <property type="entry name" value="NTF2_like"/>
    <property type="match status" value="1"/>
</dbReference>
<accession>M3DN05</accession>
<evidence type="ECO:0000259" key="1">
    <source>
        <dbReference type="Pfam" id="PF12680"/>
    </source>
</evidence>
<proteinExistence type="predicted"/>
<reference evidence="3" key="1">
    <citation type="journal article" date="2013" name="Genome Announc.">
        <title>Draft Genome Sequence of Streptomyces bottropensis ATCC 25435, a Bottromycin-Producing Actinomycete.</title>
        <authorList>
            <person name="Zhang H."/>
            <person name="Zhou W."/>
            <person name="Zhuang Y."/>
            <person name="Liang X."/>
            <person name="Liu T."/>
        </authorList>
    </citation>
    <scope>NUCLEOTIDE SEQUENCE [LARGE SCALE GENOMIC DNA]</scope>
    <source>
        <strain evidence="3">ATCC 25435</strain>
    </source>
</reference>
<dbReference type="PANTHER" id="PTHR41252:SF1">
    <property type="entry name" value="BLR2505 PROTEIN"/>
    <property type="match status" value="1"/>
</dbReference>
<organism evidence="2 3">
    <name type="scientific">Streptomyces bottropensis ATCC 25435</name>
    <dbReference type="NCBI Taxonomy" id="1054862"/>
    <lineage>
        <taxon>Bacteria</taxon>
        <taxon>Bacillati</taxon>
        <taxon>Actinomycetota</taxon>
        <taxon>Actinomycetes</taxon>
        <taxon>Kitasatosporales</taxon>
        <taxon>Streptomycetaceae</taxon>
        <taxon>Streptomyces</taxon>
    </lineage>
</organism>
<dbReference type="EMBL" id="KB405056">
    <property type="protein sequence ID" value="EMF58347.1"/>
    <property type="molecule type" value="Genomic_DNA"/>
</dbReference>
<dbReference type="InterPro" id="IPR032710">
    <property type="entry name" value="NTF2-like_dom_sf"/>
</dbReference>
<feature type="domain" description="SnoaL-like" evidence="1">
    <location>
        <begin position="18"/>
        <end position="124"/>
    </location>
</feature>
<sequence>MAEGVRSVVMTSNNVDIAREYFQAVQKGDLPKVGELLAEEIIWHQPGANRFSGERKGRDDVFAMLGGMMEASQGSFAIDTIHALMGNGDMVAASIHFAGRREGASMSMDGVDVLRLKDGKIVEMWLFSGDQAAEDAFWGQ</sequence>
<dbReference type="AlphaFoldDB" id="M3DN05"/>
<protein>
    <recommendedName>
        <fullName evidence="1">SnoaL-like domain-containing protein</fullName>
    </recommendedName>
</protein>
<dbReference type="Pfam" id="PF12680">
    <property type="entry name" value="SnoaL_2"/>
    <property type="match status" value="1"/>
</dbReference>
<dbReference type="PANTHER" id="PTHR41252">
    <property type="entry name" value="BLR2505 PROTEIN"/>
    <property type="match status" value="1"/>
</dbReference>
<evidence type="ECO:0000313" key="3">
    <source>
        <dbReference type="Proteomes" id="UP000030760"/>
    </source>
</evidence>
<evidence type="ECO:0000313" key="2">
    <source>
        <dbReference type="EMBL" id="EMF58347.1"/>
    </source>
</evidence>
<dbReference type="InterPro" id="IPR037401">
    <property type="entry name" value="SnoaL-like"/>
</dbReference>